<dbReference type="InterPro" id="IPR007848">
    <property type="entry name" value="Small_mtfrase_dom"/>
</dbReference>
<keyword evidence="9" id="KW-1185">Reference proteome</keyword>
<gene>
    <name evidence="8" type="ORF">ACFQ1R_08860</name>
</gene>
<dbReference type="Gene3D" id="3.40.50.150">
    <property type="entry name" value="Vaccinia Virus protein VP39"/>
    <property type="match status" value="1"/>
</dbReference>
<dbReference type="PANTHER" id="PTHR47739">
    <property type="entry name" value="TRNA1(VAL) (ADENINE(37)-N6)-METHYLTRANSFERASE"/>
    <property type="match status" value="1"/>
</dbReference>
<keyword evidence="2 6" id="KW-0489">Methyltransferase</keyword>
<dbReference type="RefSeq" id="WP_379925797.1">
    <property type="nucleotide sequence ID" value="NZ_JBHTJI010000001.1"/>
</dbReference>
<dbReference type="InterPro" id="IPR002052">
    <property type="entry name" value="DNA_methylase_N6_adenine_CS"/>
</dbReference>
<evidence type="ECO:0000256" key="6">
    <source>
        <dbReference type="HAMAP-Rule" id="MF_01872"/>
    </source>
</evidence>
<comment type="function">
    <text evidence="6">Specifically methylates the adenine in position 37 of tRNA(1)(Val) (anticodon cmo5UAC).</text>
</comment>
<dbReference type="Proteomes" id="UP001597061">
    <property type="component" value="Unassembled WGS sequence"/>
</dbReference>
<dbReference type="PROSITE" id="PS00092">
    <property type="entry name" value="N6_MTASE"/>
    <property type="match status" value="1"/>
</dbReference>
<evidence type="ECO:0000256" key="2">
    <source>
        <dbReference type="ARBA" id="ARBA00022603"/>
    </source>
</evidence>
<protein>
    <recommendedName>
        <fullName evidence="6">tRNA1(Val) (adenine(37)-N6)-methyltransferase</fullName>
        <ecNumber evidence="6">2.1.1.223</ecNumber>
    </recommendedName>
    <alternativeName>
        <fullName evidence="6">tRNA m6A37 methyltransferase</fullName>
    </alternativeName>
</protein>
<dbReference type="HAMAP" id="MF_01872">
    <property type="entry name" value="tRNA_methyltr_YfiC"/>
    <property type="match status" value="1"/>
</dbReference>
<dbReference type="EC" id="2.1.1.223" evidence="6"/>
<comment type="caution">
    <text evidence="8">The sequence shown here is derived from an EMBL/GenBank/DDBJ whole genome shotgun (WGS) entry which is preliminary data.</text>
</comment>
<reference evidence="9" key="1">
    <citation type="journal article" date="2019" name="Int. J. Syst. Evol. Microbiol.">
        <title>The Global Catalogue of Microorganisms (GCM) 10K type strain sequencing project: providing services to taxonomists for standard genome sequencing and annotation.</title>
        <authorList>
            <consortium name="The Broad Institute Genomics Platform"/>
            <consortium name="The Broad Institute Genome Sequencing Center for Infectious Disease"/>
            <person name="Wu L."/>
            <person name="Ma J."/>
        </authorList>
    </citation>
    <scope>NUCLEOTIDE SEQUENCE [LARGE SCALE GENOMIC DNA]</scope>
    <source>
        <strain evidence="9">CCUG 62414</strain>
    </source>
</reference>
<evidence type="ECO:0000313" key="8">
    <source>
        <dbReference type="EMBL" id="MFD0990204.1"/>
    </source>
</evidence>
<dbReference type="PANTHER" id="PTHR47739:SF1">
    <property type="entry name" value="TRNA1(VAL) (ADENINE(37)-N6)-METHYLTRANSFERASE"/>
    <property type="match status" value="1"/>
</dbReference>
<dbReference type="GO" id="GO:0032259">
    <property type="term" value="P:methylation"/>
    <property type="evidence" value="ECO:0007669"/>
    <property type="project" value="UniProtKB-KW"/>
</dbReference>
<comment type="subcellular location">
    <subcellularLocation>
        <location evidence="6">Cytoplasm</location>
    </subcellularLocation>
</comment>
<keyword evidence="4 6" id="KW-0949">S-adenosyl-L-methionine</keyword>
<comment type="catalytic activity">
    <reaction evidence="6">
        <text>adenosine(37) in tRNA1(Val) + S-adenosyl-L-methionine = N(6)-methyladenosine(37) in tRNA1(Val) + S-adenosyl-L-homocysteine + H(+)</text>
        <dbReference type="Rhea" id="RHEA:43160"/>
        <dbReference type="Rhea" id="RHEA-COMP:10369"/>
        <dbReference type="Rhea" id="RHEA-COMP:10370"/>
        <dbReference type="ChEBI" id="CHEBI:15378"/>
        <dbReference type="ChEBI" id="CHEBI:57856"/>
        <dbReference type="ChEBI" id="CHEBI:59789"/>
        <dbReference type="ChEBI" id="CHEBI:74411"/>
        <dbReference type="ChEBI" id="CHEBI:74449"/>
        <dbReference type="EC" id="2.1.1.223"/>
    </reaction>
</comment>
<dbReference type="InterPro" id="IPR050210">
    <property type="entry name" value="tRNA_Adenine-N(6)_MTase"/>
</dbReference>
<evidence type="ECO:0000256" key="5">
    <source>
        <dbReference type="ARBA" id="ARBA00022694"/>
    </source>
</evidence>
<dbReference type="InterPro" id="IPR029063">
    <property type="entry name" value="SAM-dependent_MTases_sf"/>
</dbReference>
<dbReference type="Pfam" id="PF05175">
    <property type="entry name" value="MTS"/>
    <property type="match status" value="1"/>
</dbReference>
<keyword evidence="1 6" id="KW-0963">Cytoplasm</keyword>
<sequence>MPKNPFAFKQFEINQDKCAMKVGTDAVLLGAWTTVEMQPFSVLDIGAGTGILALMLAQRCYAELIDAIEIDDDAYEQCVDNFEASPWGDRLFCYHAALDEFVEEIEDQYNLIISNPPFYSEDYKTESQQRDLARFSDAMPFEHLLESVSKLLLEDGIFSVIIPFKEEASFINLAATFNLFPNRILHVKGNPTSEIKRSLMEFSFRESDIKTSELIIETERHQYTQDYINLTKEFYLKM</sequence>
<dbReference type="CDD" id="cd02440">
    <property type="entry name" value="AdoMet_MTases"/>
    <property type="match status" value="1"/>
</dbReference>
<feature type="domain" description="Methyltransferase small" evidence="7">
    <location>
        <begin position="41"/>
        <end position="125"/>
    </location>
</feature>
<comment type="similarity">
    <text evidence="6">Belongs to the methyltransferase superfamily. tRNA (adenine-N(6)-)-methyltransferase family.</text>
</comment>
<evidence type="ECO:0000256" key="4">
    <source>
        <dbReference type="ARBA" id="ARBA00022691"/>
    </source>
</evidence>
<organism evidence="8 9">
    <name type="scientific">Mariniflexile jejuense</name>
    <dbReference type="NCBI Taxonomy" id="1173582"/>
    <lineage>
        <taxon>Bacteria</taxon>
        <taxon>Pseudomonadati</taxon>
        <taxon>Bacteroidota</taxon>
        <taxon>Flavobacteriia</taxon>
        <taxon>Flavobacteriales</taxon>
        <taxon>Flavobacteriaceae</taxon>
        <taxon>Mariniflexile</taxon>
    </lineage>
</organism>
<evidence type="ECO:0000256" key="3">
    <source>
        <dbReference type="ARBA" id="ARBA00022679"/>
    </source>
</evidence>
<name>A0ABW3JIM8_9FLAO</name>
<accession>A0ABW3JIM8</accession>
<dbReference type="GO" id="GO:0008168">
    <property type="term" value="F:methyltransferase activity"/>
    <property type="evidence" value="ECO:0007669"/>
    <property type="project" value="UniProtKB-KW"/>
</dbReference>
<evidence type="ECO:0000259" key="7">
    <source>
        <dbReference type="Pfam" id="PF05175"/>
    </source>
</evidence>
<proteinExistence type="inferred from homology"/>
<dbReference type="SUPFAM" id="SSF53335">
    <property type="entry name" value="S-adenosyl-L-methionine-dependent methyltransferases"/>
    <property type="match status" value="1"/>
</dbReference>
<keyword evidence="3 6" id="KW-0808">Transferase</keyword>
<keyword evidence="5 6" id="KW-0819">tRNA processing</keyword>
<evidence type="ECO:0000313" key="9">
    <source>
        <dbReference type="Proteomes" id="UP001597061"/>
    </source>
</evidence>
<dbReference type="InterPro" id="IPR022882">
    <property type="entry name" value="tRNA_adenine-N6_MeTrfase"/>
</dbReference>
<dbReference type="EMBL" id="JBHTJI010000001">
    <property type="protein sequence ID" value="MFD0990204.1"/>
    <property type="molecule type" value="Genomic_DNA"/>
</dbReference>
<evidence type="ECO:0000256" key="1">
    <source>
        <dbReference type="ARBA" id="ARBA00022490"/>
    </source>
</evidence>